<proteinExistence type="inferred from homology"/>
<dbReference type="Pfam" id="PF08345">
    <property type="entry name" value="YscJ_FliF_C"/>
    <property type="match status" value="1"/>
</dbReference>
<dbReference type="PANTHER" id="PTHR30046">
    <property type="entry name" value="FLAGELLAR M-RING PROTEIN"/>
    <property type="match status" value="1"/>
</dbReference>
<dbReference type="InterPro" id="IPR043427">
    <property type="entry name" value="YscJ/FliF"/>
</dbReference>
<keyword evidence="17" id="KW-0966">Cell projection</keyword>
<organism evidence="17 18">
    <name type="scientific">Candidatus Endobugula sertula</name>
    <name type="common">Bugula neritina bacterial symbiont</name>
    <dbReference type="NCBI Taxonomy" id="62101"/>
    <lineage>
        <taxon>Bacteria</taxon>
        <taxon>Pseudomonadati</taxon>
        <taxon>Pseudomonadota</taxon>
        <taxon>Gammaproteobacteria</taxon>
        <taxon>Cellvibrionales</taxon>
        <taxon>Cellvibrionaceae</taxon>
        <taxon>Candidatus Endobugula</taxon>
    </lineage>
</organism>
<keyword evidence="8 14" id="KW-1133">Transmembrane helix</keyword>
<sequence>MVSAAEGVGNNNDTGVKSTTDRSTSDLVEGFNNLNLVRQIGLMVALAASVAIGFAAVLWTQEEDYRPLYSSLNRLDSSEVIDILEQHSIKFKVDTKTGALLVAVKDVHNARLKLAEVGLPNTGSVGFELLDKEQSLGTSQFMEMTRYRRGLEGELARTITSMNAVRASRVHLAIPKRSVFVRDAREPRASVFLELYPGRGINAKQVRAISNLVASSIPELLLKNVTVVDQKGNLLSVGEEDPNLLKAAKELEYTREVEKKIIDRIQVLLTPIIGSSRFRAEVAADVDFNQVEQAEEMFNPDLAAVRSEQSIGGGPNGIPGALANQPPGGGQAPEQAAPGNDKAVPPQPSNSRSQSTRNFELDRAMSYTRHQIGKVRRLSVAVVVDDKLVTNPETGEAKYETWPDAELERLAILVRDAVGYSPTRGDSVNIVNTPFLDDVTLEADIVDPPFWEQTWFVALIKPIIGLLVILVMVIGLLRPILKTLARTGSESRDEEEAQQLAALEAAGLGSFDELSDEAVTLTGGAALALPGPEESYEQMLNTVKGLVAEDPGRVSQVIKRWINDV</sequence>
<dbReference type="GO" id="GO:0009431">
    <property type="term" value="C:bacterial-type flagellum basal body, MS ring"/>
    <property type="evidence" value="ECO:0007669"/>
    <property type="project" value="InterPro"/>
</dbReference>
<evidence type="ECO:0000256" key="2">
    <source>
        <dbReference type="ARBA" id="ARBA00004117"/>
    </source>
</evidence>
<evidence type="ECO:0000256" key="3">
    <source>
        <dbReference type="ARBA" id="ARBA00004651"/>
    </source>
</evidence>
<evidence type="ECO:0000256" key="12">
    <source>
        <dbReference type="PIRNR" id="PIRNR004862"/>
    </source>
</evidence>
<dbReference type="Proteomes" id="UP000242502">
    <property type="component" value="Unassembled WGS sequence"/>
</dbReference>
<feature type="domain" description="Flagellar M-ring C-terminal" evidence="16">
    <location>
        <begin position="269"/>
        <end position="435"/>
    </location>
</feature>
<comment type="subcellular location">
    <subcellularLocation>
        <location evidence="2 12">Bacterial flagellum basal body</location>
    </subcellularLocation>
    <subcellularLocation>
        <location evidence="3">Cell membrane</location>
        <topology evidence="3">Multi-pass membrane protein</topology>
    </subcellularLocation>
</comment>
<keyword evidence="17" id="KW-0969">Cilium</keyword>
<accession>A0A1D2QM94</accession>
<evidence type="ECO:0000256" key="10">
    <source>
        <dbReference type="ARBA" id="ARBA00023143"/>
    </source>
</evidence>
<dbReference type="NCBIfam" id="TIGR00206">
    <property type="entry name" value="fliF"/>
    <property type="match status" value="1"/>
</dbReference>
<evidence type="ECO:0000256" key="8">
    <source>
        <dbReference type="ARBA" id="ARBA00022989"/>
    </source>
</evidence>
<feature type="compositionally biased region" description="Polar residues" evidence="13">
    <location>
        <begin position="9"/>
        <end position="18"/>
    </location>
</feature>
<feature type="transmembrane region" description="Helical" evidence="14">
    <location>
        <begin position="40"/>
        <end position="59"/>
    </location>
</feature>
<dbReference type="GO" id="GO:0003774">
    <property type="term" value="F:cytoskeletal motor activity"/>
    <property type="evidence" value="ECO:0007669"/>
    <property type="project" value="InterPro"/>
</dbReference>
<feature type="domain" description="Flagellar M-ring N-terminal" evidence="15">
    <location>
        <begin position="61"/>
        <end position="236"/>
    </location>
</feature>
<feature type="compositionally biased region" description="Low complexity" evidence="13">
    <location>
        <begin position="319"/>
        <end position="339"/>
    </location>
</feature>
<dbReference type="PANTHER" id="PTHR30046:SF0">
    <property type="entry name" value="FLAGELLAR M-RING PROTEIN"/>
    <property type="match status" value="1"/>
</dbReference>
<evidence type="ECO:0000256" key="7">
    <source>
        <dbReference type="ARBA" id="ARBA00022692"/>
    </source>
</evidence>
<keyword evidence="17" id="KW-0282">Flagellum</keyword>
<keyword evidence="7 14" id="KW-0812">Transmembrane</keyword>
<dbReference type="GO" id="GO:0071973">
    <property type="term" value="P:bacterial-type flagellum-dependent cell motility"/>
    <property type="evidence" value="ECO:0007669"/>
    <property type="project" value="InterPro"/>
</dbReference>
<evidence type="ECO:0000256" key="5">
    <source>
        <dbReference type="ARBA" id="ARBA00017949"/>
    </source>
</evidence>
<evidence type="ECO:0000256" key="11">
    <source>
        <dbReference type="ARBA" id="ARBA00025936"/>
    </source>
</evidence>
<evidence type="ECO:0000259" key="16">
    <source>
        <dbReference type="Pfam" id="PF08345"/>
    </source>
</evidence>
<dbReference type="InterPro" id="IPR006182">
    <property type="entry name" value="FliF_N_dom"/>
</dbReference>
<dbReference type="EMBL" id="MDLC01000056">
    <property type="protein sequence ID" value="ODS22708.1"/>
    <property type="molecule type" value="Genomic_DNA"/>
</dbReference>
<evidence type="ECO:0000313" key="17">
    <source>
        <dbReference type="EMBL" id="ODS22708.1"/>
    </source>
</evidence>
<gene>
    <name evidence="17" type="ORF">AB835_12650</name>
</gene>
<evidence type="ECO:0000256" key="13">
    <source>
        <dbReference type="SAM" id="MobiDB-lite"/>
    </source>
</evidence>
<evidence type="ECO:0000313" key="18">
    <source>
        <dbReference type="Proteomes" id="UP000242502"/>
    </source>
</evidence>
<feature type="transmembrane region" description="Helical" evidence="14">
    <location>
        <begin position="455"/>
        <end position="477"/>
    </location>
</feature>
<keyword evidence="6" id="KW-1003">Cell membrane</keyword>
<feature type="region of interest" description="Disordered" evidence="13">
    <location>
        <begin position="1"/>
        <end position="23"/>
    </location>
</feature>
<evidence type="ECO:0000259" key="15">
    <source>
        <dbReference type="Pfam" id="PF01514"/>
    </source>
</evidence>
<comment type="similarity">
    <text evidence="4 12">Belongs to the FliF family.</text>
</comment>
<reference evidence="17 18" key="1">
    <citation type="journal article" date="2016" name="Appl. Environ. Microbiol.">
        <title>Lack of Overt Genome Reduction in the Bryostatin-Producing Bryozoan Symbiont "Candidatus Endobugula sertula".</title>
        <authorList>
            <person name="Miller I.J."/>
            <person name="Vanee N."/>
            <person name="Fong S.S."/>
            <person name="Lim-Fong G.E."/>
            <person name="Kwan J.C."/>
        </authorList>
    </citation>
    <scope>NUCLEOTIDE SEQUENCE [LARGE SCALE GENOMIC DNA]</scope>
    <source>
        <strain evidence="17">AB1-4</strain>
    </source>
</reference>
<dbReference type="STRING" id="62101.AB835_12650"/>
<keyword evidence="9 14" id="KW-0472">Membrane</keyword>
<feature type="region of interest" description="Disordered" evidence="13">
    <location>
        <begin position="307"/>
        <end position="358"/>
    </location>
</feature>
<keyword evidence="10 12" id="KW-0975">Bacterial flagellum</keyword>
<dbReference type="InterPro" id="IPR000067">
    <property type="entry name" value="FlgMring_FliF"/>
</dbReference>
<dbReference type="Pfam" id="PF01514">
    <property type="entry name" value="YscJ_FliF"/>
    <property type="match status" value="1"/>
</dbReference>
<comment type="caution">
    <text evidence="17">The sequence shown here is derived from an EMBL/GenBank/DDBJ whole genome shotgun (WGS) entry which is preliminary data.</text>
</comment>
<dbReference type="Gene3D" id="3.30.300.30">
    <property type="match status" value="1"/>
</dbReference>
<dbReference type="GO" id="GO:0005886">
    <property type="term" value="C:plasma membrane"/>
    <property type="evidence" value="ECO:0007669"/>
    <property type="project" value="UniProtKB-SubCell"/>
</dbReference>
<evidence type="ECO:0000256" key="1">
    <source>
        <dbReference type="ARBA" id="ARBA00003820"/>
    </source>
</evidence>
<comment type="subunit">
    <text evidence="11">The basal body constitutes a major portion of the flagellar organelle and consists of four rings (L,P,S, and M) mounted on a central rod. The M ring is integral to the inner membrane of the cell and may be connected to the flagellar rod via the S ring. The S (supramembrane ring) lies just distal to the M ring. The L and P rings lie in the outer membrane and the periplasmic space, respectively.</text>
</comment>
<dbReference type="PRINTS" id="PR01009">
    <property type="entry name" value="FLGMRINGFLIF"/>
</dbReference>
<evidence type="ECO:0000256" key="9">
    <source>
        <dbReference type="ARBA" id="ARBA00023136"/>
    </source>
</evidence>
<dbReference type="InterPro" id="IPR013556">
    <property type="entry name" value="Flag_M-ring_C"/>
</dbReference>
<evidence type="ECO:0000256" key="14">
    <source>
        <dbReference type="SAM" id="Phobius"/>
    </source>
</evidence>
<comment type="function">
    <text evidence="1 12">The M ring may be actively involved in energy transduction.</text>
</comment>
<evidence type="ECO:0000256" key="6">
    <source>
        <dbReference type="ARBA" id="ARBA00022475"/>
    </source>
</evidence>
<dbReference type="PIRSF" id="PIRSF004862">
    <property type="entry name" value="FliF"/>
    <property type="match status" value="1"/>
</dbReference>
<protein>
    <recommendedName>
        <fullName evidence="5 12">Flagellar M-ring protein</fullName>
    </recommendedName>
</protein>
<evidence type="ECO:0000256" key="4">
    <source>
        <dbReference type="ARBA" id="ARBA00007971"/>
    </source>
</evidence>
<feature type="compositionally biased region" description="Polar residues" evidence="13">
    <location>
        <begin position="349"/>
        <end position="358"/>
    </location>
</feature>
<dbReference type="InterPro" id="IPR045851">
    <property type="entry name" value="AMP-bd_C_sf"/>
</dbReference>
<name>A0A1D2QM94_9GAMM</name>
<dbReference type="AlphaFoldDB" id="A0A1D2QM94"/>